<name>A0A835PSD5_VANPL</name>
<accession>A0A835PSD5</accession>
<dbReference type="Proteomes" id="UP000639772">
    <property type="component" value="Chromosome 13"/>
</dbReference>
<organism evidence="1 2">
    <name type="scientific">Vanilla planifolia</name>
    <name type="common">Vanilla</name>
    <dbReference type="NCBI Taxonomy" id="51239"/>
    <lineage>
        <taxon>Eukaryota</taxon>
        <taxon>Viridiplantae</taxon>
        <taxon>Streptophyta</taxon>
        <taxon>Embryophyta</taxon>
        <taxon>Tracheophyta</taxon>
        <taxon>Spermatophyta</taxon>
        <taxon>Magnoliopsida</taxon>
        <taxon>Liliopsida</taxon>
        <taxon>Asparagales</taxon>
        <taxon>Orchidaceae</taxon>
        <taxon>Vanilloideae</taxon>
        <taxon>Vanilleae</taxon>
        <taxon>Vanilla</taxon>
    </lineage>
</organism>
<sequence length="71" mass="7777">MRHCGPIDGAGGRESLGLVTASRFHGARQSTGRRAHRRLLVVYVGVEAPWKASRRHAVSPLPWQLAEYTAA</sequence>
<gene>
    <name evidence="1" type="ORF">HPP92_024597</name>
</gene>
<comment type="caution">
    <text evidence="1">The sequence shown here is derived from an EMBL/GenBank/DDBJ whole genome shotgun (WGS) entry which is preliminary data.</text>
</comment>
<protein>
    <submittedName>
        <fullName evidence="1">Uncharacterized protein</fullName>
    </submittedName>
</protein>
<evidence type="ECO:0000313" key="2">
    <source>
        <dbReference type="Proteomes" id="UP000639772"/>
    </source>
</evidence>
<dbReference type="EMBL" id="JADCNM010000013">
    <property type="protein sequence ID" value="KAG0456809.1"/>
    <property type="molecule type" value="Genomic_DNA"/>
</dbReference>
<dbReference type="AlphaFoldDB" id="A0A835PSD5"/>
<proteinExistence type="predicted"/>
<reference evidence="1 2" key="1">
    <citation type="journal article" date="2020" name="Nat. Food">
        <title>A phased Vanilla planifolia genome enables genetic improvement of flavour and production.</title>
        <authorList>
            <person name="Hasing T."/>
            <person name="Tang H."/>
            <person name="Brym M."/>
            <person name="Khazi F."/>
            <person name="Huang T."/>
            <person name="Chambers A.H."/>
        </authorList>
    </citation>
    <scope>NUCLEOTIDE SEQUENCE [LARGE SCALE GENOMIC DNA]</scope>
    <source>
        <tissue evidence="1">Leaf</tissue>
    </source>
</reference>
<evidence type="ECO:0000313" key="1">
    <source>
        <dbReference type="EMBL" id="KAG0456809.1"/>
    </source>
</evidence>